<dbReference type="EMBL" id="QJTF01000002">
    <property type="protein sequence ID" value="PYE90096.1"/>
    <property type="molecule type" value="Genomic_DNA"/>
</dbReference>
<evidence type="ECO:0000259" key="1">
    <source>
        <dbReference type="Pfam" id="PF01402"/>
    </source>
</evidence>
<accession>A0A318TAM5</accession>
<dbReference type="AlphaFoldDB" id="A0A318TAM5"/>
<dbReference type="InterPro" id="IPR002145">
    <property type="entry name" value="CopG"/>
</dbReference>
<feature type="domain" description="Ribbon-helix-helix protein CopG" evidence="1">
    <location>
        <begin position="10"/>
        <end position="46"/>
    </location>
</feature>
<dbReference type="RefSeq" id="WP_110748618.1">
    <property type="nucleotide sequence ID" value="NZ_QJTF01000002.1"/>
</dbReference>
<dbReference type="InterPro" id="IPR010985">
    <property type="entry name" value="Ribbon_hlx_hlx"/>
</dbReference>
<dbReference type="Pfam" id="PF01402">
    <property type="entry name" value="RHH_1"/>
    <property type="match status" value="1"/>
</dbReference>
<name>A0A318TAM5_9HYPH</name>
<dbReference type="Gene3D" id="1.10.1220.10">
    <property type="entry name" value="Met repressor-like"/>
    <property type="match status" value="1"/>
</dbReference>
<organism evidence="2 3">
    <name type="scientific">Phyllobacterium leguminum</name>
    <dbReference type="NCBI Taxonomy" id="314237"/>
    <lineage>
        <taxon>Bacteria</taxon>
        <taxon>Pseudomonadati</taxon>
        <taxon>Pseudomonadota</taxon>
        <taxon>Alphaproteobacteria</taxon>
        <taxon>Hyphomicrobiales</taxon>
        <taxon>Phyllobacteriaceae</taxon>
        <taxon>Phyllobacterium</taxon>
    </lineage>
</organism>
<dbReference type="GO" id="GO:0006355">
    <property type="term" value="P:regulation of DNA-templated transcription"/>
    <property type="evidence" value="ECO:0007669"/>
    <property type="project" value="InterPro"/>
</dbReference>
<gene>
    <name evidence="2" type="ORF">C7477_102185</name>
</gene>
<dbReference type="CDD" id="cd22233">
    <property type="entry name" value="RHH_CopAso-like"/>
    <property type="match status" value="1"/>
</dbReference>
<reference evidence="2 3" key="1">
    <citation type="submission" date="2018-06" db="EMBL/GenBank/DDBJ databases">
        <title>Genomic Encyclopedia of Type Strains, Phase III (KMG-III): the genomes of soil and plant-associated and newly described type strains.</title>
        <authorList>
            <person name="Whitman W."/>
        </authorList>
    </citation>
    <scope>NUCLEOTIDE SEQUENCE [LARGE SCALE GENOMIC DNA]</scope>
    <source>
        <strain evidence="2 3">ORS 1419</strain>
    </source>
</reference>
<dbReference type="Proteomes" id="UP000247454">
    <property type="component" value="Unassembled WGS sequence"/>
</dbReference>
<evidence type="ECO:0000313" key="2">
    <source>
        <dbReference type="EMBL" id="PYE90096.1"/>
    </source>
</evidence>
<keyword evidence="3" id="KW-1185">Reference proteome</keyword>
<evidence type="ECO:0000313" key="3">
    <source>
        <dbReference type="Proteomes" id="UP000247454"/>
    </source>
</evidence>
<dbReference type="SUPFAM" id="SSF47598">
    <property type="entry name" value="Ribbon-helix-helix"/>
    <property type="match status" value="1"/>
</dbReference>
<comment type="caution">
    <text evidence="2">The sequence shown here is derived from an EMBL/GenBank/DDBJ whole genome shotgun (WGS) entry which is preliminary data.</text>
</comment>
<proteinExistence type="predicted"/>
<dbReference type="InterPro" id="IPR013321">
    <property type="entry name" value="Arc_rbn_hlx_hlx"/>
</dbReference>
<protein>
    <submittedName>
        <fullName evidence="2">Putative transcriptional regulator</fullName>
    </submittedName>
</protein>
<dbReference type="OrthoDB" id="8297311at2"/>
<sequence>MTKPNLSNPITIRLPEEILAAIEQIAETCDRPRSWVMVRALKTYLASEGADILAVKKGREQVAGGDVHDMDDVLEEIHQIVNRKVA</sequence>